<sequence>MPTFVLPSSGALEIDGLTLVLLVVAALAAGWIDAVVGGGGLVQLPALLLVPGISPVQALATNKLASIMGTSVSAATYYRRVGPDLRTAGPMALTALVGAIGGAALASRIPAELFTPIILVVLIGVAVYTIARPQLGHTTNLRWEGNGHRWAAAGIGLVIGTYDGLLGPGTGTFFVIALVSGLGYAFLPASALAKIANFATNAGALIFFVPYGAVIWGLGLAMGVANFVGAYIGARMAVAKGSAFVRVVFVVVVGALVIKLGYDVVQDLLG</sequence>
<keyword evidence="6 8" id="KW-1133">Transmembrane helix</keyword>
<feature type="transmembrane region" description="Helical" evidence="8">
    <location>
        <begin position="243"/>
        <end position="262"/>
    </location>
</feature>
<comment type="subcellular location">
    <subcellularLocation>
        <location evidence="1 8">Cell membrane</location>
        <topology evidence="1 8">Multi-pass membrane protein</topology>
    </subcellularLocation>
</comment>
<feature type="transmembrane region" description="Helical" evidence="8">
    <location>
        <begin position="88"/>
        <end position="106"/>
    </location>
</feature>
<evidence type="ECO:0000256" key="5">
    <source>
        <dbReference type="ARBA" id="ARBA00022692"/>
    </source>
</evidence>
<keyword evidence="5 8" id="KW-0812">Transmembrane</keyword>
<evidence type="ECO:0000256" key="4">
    <source>
        <dbReference type="ARBA" id="ARBA00022475"/>
    </source>
</evidence>
<dbReference type="InterPro" id="IPR002781">
    <property type="entry name" value="TM_pro_TauE-like"/>
</dbReference>
<feature type="transmembrane region" description="Helical" evidence="8">
    <location>
        <begin position="12"/>
        <end position="32"/>
    </location>
</feature>
<name>A0A927J0N2_9MICO</name>
<protein>
    <recommendedName>
        <fullName evidence="8">Probable membrane transporter protein</fullName>
    </recommendedName>
</protein>
<dbReference type="GO" id="GO:0005886">
    <property type="term" value="C:plasma membrane"/>
    <property type="evidence" value="ECO:0007669"/>
    <property type="project" value="UniProtKB-SubCell"/>
</dbReference>
<reference evidence="9" key="1">
    <citation type="journal article" date="2018" name="Curr. Microbiol.">
        <title>Cellulosimicrobium arenosum sp. nov., Isolated from Marine Sediment Sand.</title>
        <authorList>
            <person name="Oh M."/>
            <person name="Kim J.H."/>
            <person name="Yoon J.H."/>
            <person name="Schumann P."/>
            <person name="Kim W."/>
        </authorList>
    </citation>
    <scope>NUCLEOTIDE SEQUENCE</scope>
    <source>
        <strain evidence="9">KCTC 49039</strain>
    </source>
</reference>
<organism evidence="9 10">
    <name type="scientific">Cellulosimicrobium arenosum</name>
    <dbReference type="NCBI Taxonomy" id="2708133"/>
    <lineage>
        <taxon>Bacteria</taxon>
        <taxon>Bacillati</taxon>
        <taxon>Actinomycetota</taxon>
        <taxon>Actinomycetes</taxon>
        <taxon>Micrococcales</taxon>
        <taxon>Promicromonosporaceae</taxon>
        <taxon>Cellulosimicrobium</taxon>
    </lineage>
</organism>
<gene>
    <name evidence="9" type="ORF">IF651_11725</name>
</gene>
<reference evidence="9" key="2">
    <citation type="submission" date="2020-09" db="EMBL/GenBank/DDBJ databases">
        <authorList>
            <person name="Yu Y."/>
        </authorList>
    </citation>
    <scope>NUCLEOTIDE SEQUENCE</scope>
    <source>
        <strain evidence="9">KCTC 49039</strain>
    </source>
</reference>
<proteinExistence type="inferred from homology"/>
<evidence type="ECO:0000313" key="9">
    <source>
        <dbReference type="EMBL" id="MBD8079724.1"/>
    </source>
</evidence>
<dbReference type="Proteomes" id="UP000610846">
    <property type="component" value="Unassembled WGS sequence"/>
</dbReference>
<comment type="similarity">
    <text evidence="2 8">Belongs to the 4-toluene sulfonate uptake permease (TSUP) (TC 2.A.102) family.</text>
</comment>
<keyword evidence="7 8" id="KW-0472">Membrane</keyword>
<evidence type="ECO:0000256" key="2">
    <source>
        <dbReference type="ARBA" id="ARBA00009142"/>
    </source>
</evidence>
<comment type="caution">
    <text evidence="9">The sequence shown here is derived from an EMBL/GenBank/DDBJ whole genome shotgun (WGS) entry which is preliminary data.</text>
</comment>
<evidence type="ECO:0000256" key="1">
    <source>
        <dbReference type="ARBA" id="ARBA00004651"/>
    </source>
</evidence>
<feature type="transmembrane region" description="Helical" evidence="8">
    <location>
        <begin position="173"/>
        <end position="193"/>
    </location>
</feature>
<evidence type="ECO:0000256" key="8">
    <source>
        <dbReference type="RuleBase" id="RU363041"/>
    </source>
</evidence>
<dbReference type="PANTHER" id="PTHR30269:SF0">
    <property type="entry name" value="MEMBRANE TRANSPORTER PROTEIN YFCA-RELATED"/>
    <property type="match status" value="1"/>
</dbReference>
<evidence type="ECO:0000256" key="7">
    <source>
        <dbReference type="ARBA" id="ARBA00023136"/>
    </source>
</evidence>
<dbReference type="Pfam" id="PF01925">
    <property type="entry name" value="TauE"/>
    <property type="match status" value="1"/>
</dbReference>
<dbReference type="AlphaFoldDB" id="A0A927J0N2"/>
<keyword evidence="3" id="KW-0813">Transport</keyword>
<evidence type="ECO:0000256" key="3">
    <source>
        <dbReference type="ARBA" id="ARBA00022448"/>
    </source>
</evidence>
<dbReference type="PANTHER" id="PTHR30269">
    <property type="entry name" value="TRANSMEMBRANE PROTEIN YFCA"/>
    <property type="match status" value="1"/>
</dbReference>
<dbReference type="EMBL" id="JACYHB010000009">
    <property type="protein sequence ID" value="MBD8079724.1"/>
    <property type="molecule type" value="Genomic_DNA"/>
</dbReference>
<accession>A0A927J0N2</accession>
<evidence type="ECO:0000256" key="6">
    <source>
        <dbReference type="ARBA" id="ARBA00022989"/>
    </source>
</evidence>
<dbReference type="InterPro" id="IPR052017">
    <property type="entry name" value="TSUP"/>
</dbReference>
<keyword evidence="10" id="KW-1185">Reference proteome</keyword>
<feature type="transmembrane region" description="Helical" evidence="8">
    <location>
        <begin position="205"/>
        <end position="231"/>
    </location>
</feature>
<evidence type="ECO:0000313" key="10">
    <source>
        <dbReference type="Proteomes" id="UP000610846"/>
    </source>
</evidence>
<feature type="transmembrane region" description="Helical" evidence="8">
    <location>
        <begin position="113"/>
        <end position="130"/>
    </location>
</feature>
<keyword evidence="4 8" id="KW-1003">Cell membrane</keyword>
<feature type="transmembrane region" description="Helical" evidence="8">
    <location>
        <begin position="150"/>
        <end position="166"/>
    </location>
</feature>